<feature type="transmembrane region" description="Helical" evidence="9">
    <location>
        <begin position="6"/>
        <end position="29"/>
    </location>
</feature>
<protein>
    <submittedName>
        <fullName evidence="10">Branched-chain amino acid transport system permease protein</fullName>
    </submittedName>
</protein>
<evidence type="ECO:0000256" key="1">
    <source>
        <dbReference type="ARBA" id="ARBA00004651"/>
    </source>
</evidence>
<evidence type="ECO:0000313" key="11">
    <source>
        <dbReference type="Proteomes" id="UP000572051"/>
    </source>
</evidence>
<dbReference type="InterPro" id="IPR001851">
    <property type="entry name" value="ABC_transp_permease"/>
</dbReference>
<dbReference type="Pfam" id="PF02653">
    <property type="entry name" value="BPD_transp_2"/>
    <property type="match status" value="1"/>
</dbReference>
<comment type="similarity">
    <text evidence="8">Belongs to the binding-protein-dependent transport system permease family. LivHM subfamily.</text>
</comment>
<keyword evidence="3" id="KW-1003">Cell membrane</keyword>
<feature type="transmembrane region" description="Helical" evidence="9">
    <location>
        <begin position="187"/>
        <end position="206"/>
    </location>
</feature>
<dbReference type="AlphaFoldDB" id="A0A7Z0EI56"/>
<organism evidence="10 11">
    <name type="scientific">Nocardiopsis aegyptia</name>
    <dbReference type="NCBI Taxonomy" id="220378"/>
    <lineage>
        <taxon>Bacteria</taxon>
        <taxon>Bacillati</taxon>
        <taxon>Actinomycetota</taxon>
        <taxon>Actinomycetes</taxon>
        <taxon>Streptosporangiales</taxon>
        <taxon>Nocardiopsidaceae</taxon>
        <taxon>Nocardiopsis</taxon>
    </lineage>
</organism>
<feature type="transmembrane region" description="Helical" evidence="9">
    <location>
        <begin position="65"/>
        <end position="84"/>
    </location>
</feature>
<evidence type="ECO:0000256" key="7">
    <source>
        <dbReference type="ARBA" id="ARBA00023136"/>
    </source>
</evidence>
<evidence type="ECO:0000313" key="10">
    <source>
        <dbReference type="EMBL" id="NYJ32489.1"/>
    </source>
</evidence>
<feature type="transmembrane region" description="Helical" evidence="9">
    <location>
        <begin position="133"/>
        <end position="155"/>
    </location>
</feature>
<keyword evidence="2" id="KW-0813">Transport</keyword>
<accession>A0A7Z0EI56</accession>
<evidence type="ECO:0000256" key="6">
    <source>
        <dbReference type="ARBA" id="ARBA00022989"/>
    </source>
</evidence>
<evidence type="ECO:0000256" key="8">
    <source>
        <dbReference type="ARBA" id="ARBA00037998"/>
    </source>
</evidence>
<keyword evidence="6 9" id="KW-1133">Transmembrane helix</keyword>
<keyword evidence="5" id="KW-0029">Amino-acid transport</keyword>
<evidence type="ECO:0000256" key="4">
    <source>
        <dbReference type="ARBA" id="ARBA00022692"/>
    </source>
</evidence>
<dbReference type="GO" id="GO:0005886">
    <property type="term" value="C:plasma membrane"/>
    <property type="evidence" value="ECO:0007669"/>
    <property type="project" value="UniProtKB-SubCell"/>
</dbReference>
<feature type="transmembrane region" description="Helical" evidence="9">
    <location>
        <begin position="218"/>
        <end position="245"/>
    </location>
</feature>
<comment type="caution">
    <text evidence="10">The sequence shown here is derived from an EMBL/GenBank/DDBJ whole genome shotgun (WGS) entry which is preliminary data.</text>
</comment>
<dbReference type="PANTHER" id="PTHR11795:SF450">
    <property type="entry name" value="ABC TRANSPORTER PERMEASE PROTEIN"/>
    <property type="match status" value="1"/>
</dbReference>
<evidence type="ECO:0000256" key="2">
    <source>
        <dbReference type="ARBA" id="ARBA00022448"/>
    </source>
</evidence>
<evidence type="ECO:0000256" key="9">
    <source>
        <dbReference type="SAM" id="Phobius"/>
    </source>
</evidence>
<dbReference type="CDD" id="cd06582">
    <property type="entry name" value="TM_PBP1_LivH_like"/>
    <property type="match status" value="1"/>
</dbReference>
<reference evidence="10 11" key="1">
    <citation type="submission" date="2020-07" db="EMBL/GenBank/DDBJ databases">
        <title>Sequencing the genomes of 1000 actinobacteria strains.</title>
        <authorList>
            <person name="Klenk H.-P."/>
        </authorList>
    </citation>
    <scope>NUCLEOTIDE SEQUENCE [LARGE SCALE GENOMIC DNA]</scope>
    <source>
        <strain evidence="10 11">DSM 44442</strain>
    </source>
</reference>
<dbReference type="Proteomes" id="UP000572051">
    <property type="component" value="Unassembled WGS sequence"/>
</dbReference>
<dbReference type="GO" id="GO:0022857">
    <property type="term" value="F:transmembrane transporter activity"/>
    <property type="evidence" value="ECO:0007669"/>
    <property type="project" value="InterPro"/>
</dbReference>
<dbReference type="RefSeq" id="WP_179820334.1">
    <property type="nucleotide sequence ID" value="NZ_JACCFS010000001.1"/>
</dbReference>
<dbReference type="GO" id="GO:0006865">
    <property type="term" value="P:amino acid transport"/>
    <property type="evidence" value="ECO:0007669"/>
    <property type="project" value="UniProtKB-KW"/>
</dbReference>
<feature type="transmembrane region" description="Helical" evidence="9">
    <location>
        <begin position="41"/>
        <end position="59"/>
    </location>
</feature>
<dbReference type="InterPro" id="IPR052157">
    <property type="entry name" value="BCAA_transport_permease"/>
</dbReference>
<proteinExistence type="inferred from homology"/>
<keyword evidence="11" id="KW-1185">Reference proteome</keyword>
<keyword evidence="7 9" id="KW-0472">Membrane</keyword>
<evidence type="ECO:0000256" key="5">
    <source>
        <dbReference type="ARBA" id="ARBA00022970"/>
    </source>
</evidence>
<gene>
    <name evidence="10" type="ORF">HNR10_000370</name>
</gene>
<name>A0A7Z0EI56_9ACTN</name>
<feature type="transmembrane region" description="Helical" evidence="9">
    <location>
        <begin position="91"/>
        <end position="113"/>
    </location>
</feature>
<comment type="subcellular location">
    <subcellularLocation>
        <location evidence="1">Cell membrane</location>
        <topology evidence="1">Multi-pass membrane protein</topology>
    </subcellularLocation>
</comment>
<sequence>MITLLAHVVSGLAIGCGFALVGSGLVAVYRVTGVVNFAQGMFAVVGGLCASAFLGAGIWHGGAELLAVAVAAAAGAVTGLLALGRRGTAPMTALIVTLAVGFLAYAVLVAVFGDTPRSTPGLPGMTSLLGVPVRRHHLLVIGVTAVVFLALWLFLTRTYLGKALTACASNPYAARVTGIPVARMAQFAFVLAGVLGGVAGVLVAPLRPMSFDSDVTLIVHGFAAAVLGGLTRPMVALAGGVLLGVVEALVAGYGNAAYQTTVALVVMLAVMIWHAARRPSVHQEVTV</sequence>
<evidence type="ECO:0000256" key="3">
    <source>
        <dbReference type="ARBA" id="ARBA00022475"/>
    </source>
</evidence>
<keyword evidence="4 9" id="KW-0812">Transmembrane</keyword>
<dbReference type="EMBL" id="JACCFS010000001">
    <property type="protein sequence ID" value="NYJ32489.1"/>
    <property type="molecule type" value="Genomic_DNA"/>
</dbReference>
<dbReference type="PANTHER" id="PTHR11795">
    <property type="entry name" value="BRANCHED-CHAIN AMINO ACID TRANSPORT SYSTEM PERMEASE PROTEIN LIVH"/>
    <property type="match status" value="1"/>
</dbReference>
<feature type="transmembrane region" description="Helical" evidence="9">
    <location>
        <begin position="257"/>
        <end position="276"/>
    </location>
</feature>